<comment type="similarity">
    <text evidence="2">Belongs to the binding-protein-dependent transport system permease family. MalFG subfamily.</text>
</comment>
<evidence type="ECO:0000256" key="1">
    <source>
        <dbReference type="ARBA" id="ARBA00004651"/>
    </source>
</evidence>
<keyword evidence="12" id="KW-1185">Reference proteome</keyword>
<dbReference type="InterPro" id="IPR050901">
    <property type="entry name" value="BP-dep_ABC_trans_perm"/>
</dbReference>
<dbReference type="SUPFAM" id="SSF161098">
    <property type="entry name" value="MetI-like"/>
    <property type="match status" value="1"/>
</dbReference>
<evidence type="ECO:0000256" key="8">
    <source>
        <dbReference type="ARBA" id="ARBA00023136"/>
    </source>
</evidence>
<sequence>MSLPRAIADKVRTDLRTAALTPVRVYRTMQTAIYDVRTGQRTAADVAKSVGATLGATLMVVLLLFPIYWIVAASLAANAQLMSSDGIFPDLAEFGLGAYRWAIYESNLLFRGEFGDFSQPGALFNSLLVVTVTITVGMAMIIPSAYALSRREFLGRKKILYGYVLFTQVGAGLGIAALIALYALFSNAGLTNNLVVLGVFYAATALPFNIWLLKTYMDNIPVSYEEAAMIDGAGLWDTIREIIIPLSKPGLAVVLIFTWLAGWNEFIIAQTLLRPENYTLSVELYQLATAGRYETPWTEFAAFAILFAMPVAIIYFFAQRYVESGLSFGGMEG</sequence>
<evidence type="ECO:0000256" key="5">
    <source>
        <dbReference type="ARBA" id="ARBA00022597"/>
    </source>
</evidence>
<dbReference type="GO" id="GO:0005886">
    <property type="term" value="C:plasma membrane"/>
    <property type="evidence" value="ECO:0007669"/>
    <property type="project" value="UniProtKB-SubCell"/>
</dbReference>
<dbReference type="Pfam" id="PF00528">
    <property type="entry name" value="BPD_transp_1"/>
    <property type="match status" value="1"/>
</dbReference>
<gene>
    <name evidence="11" type="ORF">ACFO5R_16280</name>
</gene>
<dbReference type="PROSITE" id="PS50928">
    <property type="entry name" value="ABC_TM1"/>
    <property type="match status" value="1"/>
</dbReference>
<dbReference type="InterPro" id="IPR000515">
    <property type="entry name" value="MetI-like"/>
</dbReference>
<dbReference type="RefSeq" id="WP_382182371.1">
    <property type="nucleotide sequence ID" value="NZ_JALIQP010000002.1"/>
</dbReference>
<keyword evidence="5" id="KW-0762">Sugar transport</keyword>
<keyword evidence="6 9" id="KW-0812">Transmembrane</keyword>
<feature type="transmembrane region" description="Helical" evidence="9">
    <location>
        <begin position="194"/>
        <end position="213"/>
    </location>
</feature>
<evidence type="ECO:0000256" key="9">
    <source>
        <dbReference type="RuleBase" id="RU363032"/>
    </source>
</evidence>
<keyword evidence="7 9" id="KW-1133">Transmembrane helix</keyword>
<evidence type="ECO:0000313" key="11">
    <source>
        <dbReference type="EMBL" id="MFC4543490.1"/>
    </source>
</evidence>
<dbReference type="Gene3D" id="1.10.3720.10">
    <property type="entry name" value="MetI-like"/>
    <property type="match status" value="1"/>
</dbReference>
<reference evidence="11 12" key="1">
    <citation type="journal article" date="2019" name="Int. J. Syst. Evol. Microbiol.">
        <title>The Global Catalogue of Microorganisms (GCM) 10K type strain sequencing project: providing services to taxonomists for standard genome sequencing and annotation.</title>
        <authorList>
            <consortium name="The Broad Institute Genomics Platform"/>
            <consortium name="The Broad Institute Genome Sequencing Center for Infectious Disease"/>
            <person name="Wu L."/>
            <person name="Ma J."/>
        </authorList>
    </citation>
    <scope>NUCLEOTIDE SEQUENCE [LARGE SCALE GENOMIC DNA]</scope>
    <source>
        <strain evidence="11 12">WLHS5</strain>
    </source>
</reference>
<evidence type="ECO:0000256" key="6">
    <source>
        <dbReference type="ARBA" id="ARBA00022692"/>
    </source>
</evidence>
<comment type="caution">
    <text evidence="11">The sequence shown here is derived from an EMBL/GenBank/DDBJ whole genome shotgun (WGS) entry which is preliminary data.</text>
</comment>
<dbReference type="EMBL" id="JBHSFA010000007">
    <property type="protein sequence ID" value="MFC4543490.1"/>
    <property type="molecule type" value="Genomic_DNA"/>
</dbReference>
<feature type="transmembrane region" description="Helical" evidence="9">
    <location>
        <begin position="160"/>
        <end position="182"/>
    </location>
</feature>
<organism evidence="11 12">
    <name type="scientific">Halosolutus amylolyticus</name>
    <dbReference type="NCBI Taxonomy" id="2932267"/>
    <lineage>
        <taxon>Archaea</taxon>
        <taxon>Methanobacteriati</taxon>
        <taxon>Methanobacteriota</taxon>
        <taxon>Stenosarchaea group</taxon>
        <taxon>Halobacteria</taxon>
        <taxon>Halobacteriales</taxon>
        <taxon>Natrialbaceae</taxon>
        <taxon>Halosolutus</taxon>
    </lineage>
</organism>
<protein>
    <submittedName>
        <fullName evidence="11">Sugar ABC transporter permease</fullName>
    </submittedName>
</protein>
<feature type="transmembrane region" description="Helical" evidence="9">
    <location>
        <begin position="300"/>
        <end position="318"/>
    </location>
</feature>
<evidence type="ECO:0000256" key="7">
    <source>
        <dbReference type="ARBA" id="ARBA00022989"/>
    </source>
</evidence>
<dbReference type="Proteomes" id="UP001595898">
    <property type="component" value="Unassembled WGS sequence"/>
</dbReference>
<accession>A0ABD5PSF1</accession>
<evidence type="ECO:0000313" key="12">
    <source>
        <dbReference type="Proteomes" id="UP001595898"/>
    </source>
</evidence>
<keyword evidence="3 9" id="KW-0813">Transport</keyword>
<dbReference type="PANTHER" id="PTHR32243:SF50">
    <property type="entry name" value="MALTOSE_MALTODEXTRIN TRANSPORT SYSTEM PERMEASE PROTEIN MALG"/>
    <property type="match status" value="1"/>
</dbReference>
<feature type="domain" description="ABC transmembrane type-1" evidence="10">
    <location>
        <begin position="123"/>
        <end position="318"/>
    </location>
</feature>
<keyword evidence="4" id="KW-1003">Cell membrane</keyword>
<evidence type="ECO:0000256" key="4">
    <source>
        <dbReference type="ARBA" id="ARBA00022475"/>
    </source>
</evidence>
<dbReference type="InterPro" id="IPR035906">
    <property type="entry name" value="MetI-like_sf"/>
</dbReference>
<keyword evidence="8 9" id="KW-0472">Membrane</keyword>
<evidence type="ECO:0000256" key="2">
    <source>
        <dbReference type="ARBA" id="ARBA00009047"/>
    </source>
</evidence>
<proteinExistence type="inferred from homology"/>
<feature type="transmembrane region" description="Helical" evidence="9">
    <location>
        <begin position="123"/>
        <end position="148"/>
    </location>
</feature>
<feature type="transmembrane region" description="Helical" evidence="9">
    <location>
        <begin position="50"/>
        <end position="71"/>
    </location>
</feature>
<dbReference type="PANTHER" id="PTHR32243">
    <property type="entry name" value="MALTOSE TRANSPORT SYSTEM PERMEASE-RELATED"/>
    <property type="match status" value="1"/>
</dbReference>
<comment type="subcellular location">
    <subcellularLocation>
        <location evidence="1 9">Cell membrane</location>
        <topology evidence="1 9">Multi-pass membrane protein</topology>
    </subcellularLocation>
</comment>
<dbReference type="AlphaFoldDB" id="A0ABD5PSF1"/>
<evidence type="ECO:0000259" key="10">
    <source>
        <dbReference type="PROSITE" id="PS50928"/>
    </source>
</evidence>
<evidence type="ECO:0000256" key="3">
    <source>
        <dbReference type="ARBA" id="ARBA00022448"/>
    </source>
</evidence>
<name>A0ABD5PSF1_9EURY</name>
<dbReference type="CDD" id="cd06261">
    <property type="entry name" value="TM_PBP2"/>
    <property type="match status" value="1"/>
</dbReference>